<dbReference type="InterPro" id="IPR013768">
    <property type="entry name" value="ICAM_N"/>
</dbReference>
<dbReference type="Proteomes" id="UP001364617">
    <property type="component" value="Unassembled WGS sequence"/>
</dbReference>
<evidence type="ECO:0000256" key="9">
    <source>
        <dbReference type="ARBA" id="ARBA00023157"/>
    </source>
</evidence>
<keyword evidence="9" id="KW-1015">Disulfide bond</keyword>
<proteinExistence type="inferred from homology"/>
<evidence type="ECO:0000256" key="1">
    <source>
        <dbReference type="ARBA" id="ARBA00004479"/>
    </source>
</evidence>
<comment type="caution">
    <text evidence="14">The sequence shown here is derived from an EMBL/GenBank/DDBJ whole genome shotgun (WGS) entry which is preliminary data.</text>
</comment>
<feature type="domain" description="Ig-like" evidence="13">
    <location>
        <begin position="123"/>
        <end position="221"/>
    </location>
</feature>
<keyword evidence="15" id="KW-1185">Reference proteome</keyword>
<evidence type="ECO:0000256" key="2">
    <source>
        <dbReference type="ARBA" id="ARBA00005925"/>
    </source>
</evidence>
<dbReference type="SMART" id="SM00408">
    <property type="entry name" value="IGc2"/>
    <property type="match status" value="2"/>
</dbReference>
<evidence type="ECO:0000256" key="6">
    <source>
        <dbReference type="ARBA" id="ARBA00022889"/>
    </source>
</evidence>
<dbReference type="InterPro" id="IPR003599">
    <property type="entry name" value="Ig_sub"/>
</dbReference>
<dbReference type="SMART" id="SM00409">
    <property type="entry name" value="IG"/>
    <property type="match status" value="2"/>
</dbReference>
<keyword evidence="8 12" id="KW-0472">Membrane</keyword>
<dbReference type="GO" id="GO:0005178">
    <property type="term" value="F:integrin binding"/>
    <property type="evidence" value="ECO:0007669"/>
    <property type="project" value="InterPro"/>
</dbReference>
<dbReference type="PANTHER" id="PTHR13771">
    <property type="entry name" value="INTERCELLULAR ADHESION MOLECULE"/>
    <property type="match status" value="1"/>
</dbReference>
<dbReference type="InterPro" id="IPR047012">
    <property type="entry name" value="ICAM_VCAM"/>
</dbReference>
<dbReference type="PANTHER" id="PTHR13771:SF9">
    <property type="entry name" value="INTERCELLULAR ADHESION MOLECULE 5"/>
    <property type="match status" value="1"/>
</dbReference>
<organism evidence="14 15">
    <name type="scientific">Phoxinus phoxinus</name>
    <name type="common">Eurasian minnow</name>
    <dbReference type="NCBI Taxonomy" id="58324"/>
    <lineage>
        <taxon>Eukaryota</taxon>
        <taxon>Metazoa</taxon>
        <taxon>Chordata</taxon>
        <taxon>Craniata</taxon>
        <taxon>Vertebrata</taxon>
        <taxon>Euteleostomi</taxon>
        <taxon>Actinopterygii</taxon>
        <taxon>Neopterygii</taxon>
        <taxon>Teleostei</taxon>
        <taxon>Ostariophysi</taxon>
        <taxon>Cypriniformes</taxon>
        <taxon>Leuciscidae</taxon>
        <taxon>Phoxininae</taxon>
        <taxon>Phoxinus</taxon>
    </lineage>
</organism>
<evidence type="ECO:0000313" key="14">
    <source>
        <dbReference type="EMBL" id="KAK7175205.1"/>
    </source>
</evidence>
<evidence type="ECO:0000256" key="5">
    <source>
        <dbReference type="ARBA" id="ARBA00022737"/>
    </source>
</evidence>
<sequence length="354" mass="39583">MKKGSFCLATFIRIVYMWLIGFSFLYFSLVADSAADGCPLQVNPQRVVVKYGGPVSVDCSTSIQHTGMGWEASEGAVPMSTDSLVVTWRVSELTEWDITPYCFINHNMDQCTVTLPVTIYKTPDSVSISTVNHNGPMKEGNQYELQCDVLNVAPAQNLTVNWYKGQTLVNQSIFTDTIKTPVNKTSKLLIRPDRADDGAQYWCEAELELGEEGPRLPPKVTSDPLNITVYFGPIINETKLPSKVLVVRGYTVVIVCEAEGNPTPTISWNLSTNYTVNNKTLTITDSTPEDLHCIANNSVNTTIRYVKVSIQDNYVPIIVGIIIAVVLVISMIFIYIYFTYYKKTRMGHYILRKL</sequence>
<feature type="transmembrane region" description="Helical" evidence="12">
    <location>
        <begin position="314"/>
        <end position="338"/>
    </location>
</feature>
<comment type="similarity">
    <text evidence="2">Belongs to the immunoglobulin superfamily. ICAM family.</text>
</comment>
<evidence type="ECO:0000256" key="11">
    <source>
        <dbReference type="ARBA" id="ARBA00023319"/>
    </source>
</evidence>
<keyword evidence="5" id="KW-0677">Repeat</keyword>
<dbReference type="InterPro" id="IPR003987">
    <property type="entry name" value="ICAM_VCAM_N"/>
</dbReference>
<dbReference type="InterPro" id="IPR003598">
    <property type="entry name" value="Ig_sub2"/>
</dbReference>
<gene>
    <name evidence="14" type="ORF">R3I93_002186</name>
</gene>
<dbReference type="InterPro" id="IPR013783">
    <property type="entry name" value="Ig-like_fold"/>
</dbReference>
<evidence type="ECO:0000256" key="3">
    <source>
        <dbReference type="ARBA" id="ARBA00022692"/>
    </source>
</evidence>
<reference evidence="14 15" key="1">
    <citation type="submission" date="2024-02" db="EMBL/GenBank/DDBJ databases">
        <title>Chromosome-level genome assembly of the Eurasian Minnow (Phoxinus phoxinus).</title>
        <authorList>
            <person name="Oriowo T.O."/>
            <person name="Martin S."/>
            <person name="Stange M."/>
            <person name="Chrysostomakis Y."/>
            <person name="Brown T."/>
            <person name="Winkler S."/>
            <person name="Kukowka S."/>
            <person name="Myers E.W."/>
            <person name="Bohne A."/>
        </authorList>
    </citation>
    <scope>NUCLEOTIDE SEQUENCE [LARGE SCALE GENOMIC DNA]</scope>
    <source>
        <strain evidence="14">ZFMK-TIS-60720</strain>
        <tissue evidence="14">Whole Organism</tissue>
    </source>
</reference>
<comment type="subcellular location">
    <subcellularLocation>
        <location evidence="1">Membrane</location>
        <topology evidence="1">Single-pass type I membrane protein</topology>
    </subcellularLocation>
</comment>
<dbReference type="PRINTS" id="PR01472">
    <property type="entry name" value="ICAMVCAM1"/>
</dbReference>
<feature type="transmembrane region" description="Helical" evidence="12">
    <location>
        <begin position="7"/>
        <end position="29"/>
    </location>
</feature>
<dbReference type="GO" id="GO:0098609">
    <property type="term" value="P:cell-cell adhesion"/>
    <property type="evidence" value="ECO:0007669"/>
    <property type="project" value="InterPro"/>
</dbReference>
<evidence type="ECO:0000256" key="8">
    <source>
        <dbReference type="ARBA" id="ARBA00023136"/>
    </source>
</evidence>
<dbReference type="AlphaFoldDB" id="A0AAN9HEE1"/>
<keyword evidence="11" id="KW-0393">Immunoglobulin domain</keyword>
<evidence type="ECO:0000256" key="12">
    <source>
        <dbReference type="SAM" id="Phobius"/>
    </source>
</evidence>
<evidence type="ECO:0000259" key="13">
    <source>
        <dbReference type="PROSITE" id="PS50835"/>
    </source>
</evidence>
<evidence type="ECO:0000256" key="10">
    <source>
        <dbReference type="ARBA" id="ARBA00023180"/>
    </source>
</evidence>
<keyword evidence="3 12" id="KW-0812">Transmembrane</keyword>
<dbReference type="EMBL" id="JAYKXH010000002">
    <property type="protein sequence ID" value="KAK7175205.1"/>
    <property type="molecule type" value="Genomic_DNA"/>
</dbReference>
<dbReference type="SUPFAM" id="SSF48726">
    <property type="entry name" value="Immunoglobulin"/>
    <property type="match status" value="3"/>
</dbReference>
<dbReference type="InterPro" id="IPR013098">
    <property type="entry name" value="Ig_I-set"/>
</dbReference>
<evidence type="ECO:0000256" key="4">
    <source>
        <dbReference type="ARBA" id="ARBA00022729"/>
    </source>
</evidence>
<evidence type="ECO:0000313" key="15">
    <source>
        <dbReference type="Proteomes" id="UP001364617"/>
    </source>
</evidence>
<dbReference type="InterPro" id="IPR036179">
    <property type="entry name" value="Ig-like_dom_sf"/>
</dbReference>
<dbReference type="Pfam" id="PF07679">
    <property type="entry name" value="I-set"/>
    <property type="match status" value="1"/>
</dbReference>
<dbReference type="Gene3D" id="2.60.40.10">
    <property type="entry name" value="Immunoglobulins"/>
    <property type="match status" value="3"/>
</dbReference>
<dbReference type="GO" id="GO:0016020">
    <property type="term" value="C:membrane"/>
    <property type="evidence" value="ECO:0007669"/>
    <property type="project" value="UniProtKB-SubCell"/>
</dbReference>
<keyword evidence="7 12" id="KW-1133">Transmembrane helix</keyword>
<dbReference type="PROSITE" id="PS50835">
    <property type="entry name" value="IG_LIKE"/>
    <property type="match status" value="2"/>
</dbReference>
<dbReference type="InterPro" id="IPR007110">
    <property type="entry name" value="Ig-like_dom"/>
</dbReference>
<keyword evidence="4" id="KW-0732">Signal</keyword>
<dbReference type="Pfam" id="PF03921">
    <property type="entry name" value="ICAM_N"/>
    <property type="match status" value="1"/>
</dbReference>
<accession>A0AAN9HEE1</accession>
<feature type="domain" description="Ig-like" evidence="13">
    <location>
        <begin position="233"/>
        <end position="309"/>
    </location>
</feature>
<name>A0AAN9HEE1_9TELE</name>
<keyword evidence="10" id="KW-0325">Glycoprotein</keyword>
<evidence type="ECO:0000256" key="7">
    <source>
        <dbReference type="ARBA" id="ARBA00022989"/>
    </source>
</evidence>
<keyword evidence="6" id="KW-0130">Cell adhesion</keyword>
<protein>
    <recommendedName>
        <fullName evidence="13">Ig-like domain-containing protein</fullName>
    </recommendedName>
</protein>